<dbReference type="RefSeq" id="WP_157951517.1">
    <property type="nucleotide sequence ID" value="NZ_CP132484.1"/>
</dbReference>
<evidence type="ECO:0000313" key="1">
    <source>
        <dbReference type="EMBL" id="WLV84090.1"/>
    </source>
</evidence>
<dbReference type="Proteomes" id="UP001229832">
    <property type="component" value="Chromosome"/>
</dbReference>
<sequence>MTKTVNELMQTVIVASAAIINTPAPPFVGMWFDSFYTIGITFFRLRGATAY</sequence>
<proteinExistence type="predicted"/>
<protein>
    <submittedName>
        <fullName evidence="1">Uncharacterized protein</fullName>
    </submittedName>
</protein>
<organism evidence="1 2">
    <name type="scientific">Lacticaseibacillus zeae subsp. silagei</name>
    <dbReference type="NCBI Taxonomy" id="3068307"/>
    <lineage>
        <taxon>Bacteria</taxon>
        <taxon>Bacillati</taxon>
        <taxon>Bacillota</taxon>
        <taxon>Bacilli</taxon>
        <taxon>Lactobacillales</taxon>
        <taxon>Lactobacillaceae</taxon>
        <taxon>Lacticaseibacillus</taxon>
    </lineage>
</organism>
<accession>A0ABD7ZAX4</accession>
<name>A0ABD7ZAX4_LACZE</name>
<dbReference type="AlphaFoldDB" id="A0ABD7ZAX4"/>
<reference evidence="1 2" key="1">
    <citation type="submission" date="2023-08" db="EMBL/GenBank/DDBJ databases">
        <authorList>
            <person name="Buchebner-Jance M."/>
        </authorList>
    </citation>
    <scope>NUCLEOTIDE SEQUENCE [LARGE SCALE GENOMIC DNA]</scope>
    <source>
        <strain evidence="1 2">NCIMB 15475</strain>
    </source>
</reference>
<keyword evidence="2" id="KW-1185">Reference proteome</keyword>
<gene>
    <name evidence="1" type="ORF">LACZS2_000498</name>
</gene>
<dbReference type="GeneID" id="93268224"/>
<evidence type="ECO:0000313" key="2">
    <source>
        <dbReference type="Proteomes" id="UP001229832"/>
    </source>
</evidence>
<dbReference type="EMBL" id="CP132485">
    <property type="protein sequence ID" value="WLV84090.1"/>
    <property type="molecule type" value="Genomic_DNA"/>
</dbReference>